<accession>A0A1I7YSF9</accession>
<evidence type="ECO:0000313" key="2">
    <source>
        <dbReference type="WBParaSite" id="L893_g19267.t1"/>
    </source>
</evidence>
<protein>
    <submittedName>
        <fullName evidence="2">Lipase domain-containing protein</fullName>
    </submittedName>
</protein>
<name>A0A1I7YSF9_9BILA</name>
<dbReference type="Proteomes" id="UP000095287">
    <property type="component" value="Unplaced"/>
</dbReference>
<dbReference type="GO" id="GO:0016042">
    <property type="term" value="P:lipid catabolic process"/>
    <property type="evidence" value="ECO:0007669"/>
    <property type="project" value="InterPro"/>
</dbReference>
<organism evidence="1 2">
    <name type="scientific">Steinernema glaseri</name>
    <dbReference type="NCBI Taxonomy" id="37863"/>
    <lineage>
        <taxon>Eukaryota</taxon>
        <taxon>Metazoa</taxon>
        <taxon>Ecdysozoa</taxon>
        <taxon>Nematoda</taxon>
        <taxon>Chromadorea</taxon>
        <taxon>Rhabditida</taxon>
        <taxon>Tylenchina</taxon>
        <taxon>Panagrolaimomorpha</taxon>
        <taxon>Strongyloidoidea</taxon>
        <taxon>Steinernematidae</taxon>
        <taxon>Steinernema</taxon>
    </lineage>
</organism>
<dbReference type="AlphaFoldDB" id="A0A1I7YSF9"/>
<reference evidence="2" key="1">
    <citation type="submission" date="2016-11" db="UniProtKB">
        <authorList>
            <consortium name="WormBaseParasite"/>
        </authorList>
    </citation>
    <scope>IDENTIFICATION</scope>
</reference>
<keyword evidence="1" id="KW-1185">Reference proteome</keyword>
<dbReference type="PANTHER" id="PTHR32015:SF1">
    <property type="entry name" value="LIPASE"/>
    <property type="match status" value="1"/>
</dbReference>
<dbReference type="PANTHER" id="PTHR32015">
    <property type="entry name" value="FASTING INDUCED LIPASE"/>
    <property type="match status" value="1"/>
</dbReference>
<dbReference type="InterPro" id="IPR002918">
    <property type="entry name" value="Lipase_EstA/Esterase_EstB"/>
</dbReference>
<dbReference type="Pfam" id="PF01674">
    <property type="entry name" value="Lipase_2"/>
    <property type="match status" value="2"/>
</dbReference>
<dbReference type="Gene3D" id="3.40.50.1820">
    <property type="entry name" value="alpha/beta hydrolase"/>
    <property type="match status" value="2"/>
</dbReference>
<evidence type="ECO:0000313" key="1">
    <source>
        <dbReference type="Proteomes" id="UP000095287"/>
    </source>
</evidence>
<dbReference type="InterPro" id="IPR029058">
    <property type="entry name" value="AB_hydrolase_fold"/>
</dbReference>
<sequence>MTSPRAFRSTRSLSGWNGPIEFFMAKGYSSAELYALTWGDRNLGNSGLRQHTCDYVRRIRAFIEAVLEYTGSGKVDIVAHSMGVTLARRALKGGNLFLGDDCDLGAPIGDRVDAFLGIAGANYAVDGMDPSSSSWPRDIARLSSTLSRGAIETLAIPDYGKTPFFVKTEEVFRQHTCDYVSRIRAFIEAVLEYTDSGKVDVVAHSMGVTLARRALKGGNLFLGNDCDLGAPIGDRVDAFLGIAGANYGVCSCTGETALVVPVCSRKFGFWAGDSCFPSGISSPSPVVTCQSATVYDHCVQEDYGHFLKQLNEENVKEAGFVLSMWSEGRPSHPEAYSTSPFRRRNHWECYLGPSFGIYSFFRRRPHLQGATARRGEDEDWDGAVGCRNQTLVHVMLLINPRGETWKYMCVVRSKVGPLVNFAWENTIIRFGKCF</sequence>
<dbReference type="GO" id="GO:0016298">
    <property type="term" value="F:lipase activity"/>
    <property type="evidence" value="ECO:0007669"/>
    <property type="project" value="TreeGrafter"/>
</dbReference>
<dbReference type="SUPFAM" id="SSF53474">
    <property type="entry name" value="alpha/beta-Hydrolases"/>
    <property type="match status" value="2"/>
</dbReference>
<dbReference type="WBParaSite" id="L893_g19267.t1">
    <property type="protein sequence ID" value="L893_g19267.t1"/>
    <property type="gene ID" value="L893_g19267"/>
</dbReference>
<proteinExistence type="predicted"/>